<dbReference type="InterPro" id="IPR020807">
    <property type="entry name" value="PKS_DH"/>
</dbReference>
<evidence type="ECO:0000313" key="8">
    <source>
        <dbReference type="Proteomes" id="UP000789595"/>
    </source>
</evidence>
<keyword evidence="2" id="KW-0597">Phosphoprotein</keyword>
<dbReference type="InterPro" id="IPR020806">
    <property type="entry name" value="PKS_PP-bd"/>
</dbReference>
<feature type="domain" description="Carrier" evidence="5">
    <location>
        <begin position="1"/>
        <end position="63"/>
    </location>
</feature>
<name>A0A8J2WG51_9STRA</name>
<dbReference type="InterPro" id="IPR009081">
    <property type="entry name" value="PP-bd_ACP"/>
</dbReference>
<dbReference type="EMBL" id="CAKKNE010000002">
    <property type="protein sequence ID" value="CAH0367050.1"/>
    <property type="molecule type" value="Genomic_DNA"/>
</dbReference>
<feature type="compositionally biased region" description="Polar residues" evidence="4">
    <location>
        <begin position="731"/>
        <end position="742"/>
    </location>
</feature>
<keyword evidence="8" id="KW-1185">Reference proteome</keyword>
<evidence type="ECO:0000259" key="5">
    <source>
        <dbReference type="PROSITE" id="PS50075"/>
    </source>
</evidence>
<evidence type="ECO:0008006" key="9">
    <source>
        <dbReference type="Google" id="ProtNLM"/>
    </source>
</evidence>
<dbReference type="SMART" id="SM00825">
    <property type="entry name" value="PKS_KS"/>
    <property type="match status" value="1"/>
</dbReference>
<evidence type="ECO:0000256" key="2">
    <source>
        <dbReference type="ARBA" id="ARBA00022553"/>
    </source>
</evidence>
<dbReference type="GO" id="GO:0005737">
    <property type="term" value="C:cytoplasm"/>
    <property type="evidence" value="ECO:0007669"/>
    <property type="project" value="TreeGrafter"/>
</dbReference>
<dbReference type="Pfam" id="PF02801">
    <property type="entry name" value="Ketoacyl-synt_C"/>
    <property type="match status" value="2"/>
</dbReference>
<dbReference type="Gene3D" id="3.40.47.10">
    <property type="match status" value="2"/>
</dbReference>
<dbReference type="CDD" id="cd00833">
    <property type="entry name" value="PKS"/>
    <property type="match status" value="2"/>
</dbReference>
<evidence type="ECO:0000256" key="4">
    <source>
        <dbReference type="SAM" id="MobiDB-lite"/>
    </source>
</evidence>
<sequence length="1158" mass="119787">MAAEVTGTTISADAPLMSAGLDSIGATELSNKISAHLNTELSPTLLFDHPSLRSIADALSVDHETEGTTDTACSSSLVAAHQAVSALKLGESPAAAVAGVGVLTVSVSVAFSAAGMLSALGRCHTFDRRADGYCRGEGCGAFYFSTEADDVAVSGTAVQQDGPSASLTAPNGTSQQRLIEAVKAGSGPSLEAHGTGTALGDPIEVGAATRALCKSTEHGAAVIQCTSLKSNVGHLEPAAAAAGLASLVVGPLMDSVVAVNAQLRGYVSCVFYIMPVDVAPRTTALSGSRLSSFGFSGTIAHGAFEARKTIVSMSNDSKSLYRGRRFITSSETTRLDWLLEAPGPQEPRPDEAVVFSGALSPSAEALFSHHVVGDTIILPGVGYVEMAFAASSSRALTAVAFLRPCVLPEPGRGEKCVLRCTRRSGALEIASARGTDSSSFATCFAGTLAHNIIESGGHAETVIGRSFKARKEWSIKAQSSRRNSAVLQATFGPRPRLLELSSRIGGTAWTFGARKFLCSASRQLSRSTSLANAVSDYRNVLCQARQQLCKSLRGTILPRSRLLASRAQNNKWIYSCNTSGLRLAQVEASSFREMLLVTVGPSKPLSAGRVPQPTPSKLQSNLRLKEPAAAKGGARSQKALLEELTAMAAEVTGTTISADAPLMSAGLDSIGATELSNKISAHLNTELSPTLLFDHPSLRSIADALSVDHETEGVLELEFETTAQEPRDSVQRPQQSAKAQSTPAIVEAISSTLSDILGTTVATDAPLMSVGLDSISATEFTNALAEKFDTELPQTLMFDQPTIDAMAGFIAETTEAPVAAATVEREQMPTTTMATAVATSGRDAPDRVFLASRQISFTLPGGCNDPTALKELGLRAWTANSHWPVSRLAANELQGTSAAYGAFLAPDAFKADPVFFGISRTEARAMDPMAMLVLETTYGALSDSSSNSRAKLANAPIGFFLGAGGSTFSKGLETASGNATKAPSVYSATSGALSVLSGRLSYTLGLTGPCQTTDTACSSSLVAAHQAVSALKLGESPAAAVAGVGVLTVSVSVAFSAAGMLSALGRCHTFDRRADGYCRGEGCGAFYFSTEADDVAVSGTAVQQDGPSASLTAPNGTSQQRLIEAVKAGNGPSLEAHGTGTALGDPIEVRASFFTFLS</sequence>
<dbReference type="PROSITE" id="PS52004">
    <property type="entry name" value="KS3_2"/>
    <property type="match status" value="2"/>
</dbReference>
<reference evidence="7" key="1">
    <citation type="submission" date="2021-11" db="EMBL/GenBank/DDBJ databases">
        <authorList>
            <consortium name="Genoscope - CEA"/>
            <person name="William W."/>
        </authorList>
    </citation>
    <scope>NUCLEOTIDE SEQUENCE</scope>
</reference>
<dbReference type="SUPFAM" id="SSF53901">
    <property type="entry name" value="Thiolase-like"/>
    <property type="match status" value="4"/>
</dbReference>
<dbReference type="InterPro" id="IPR014030">
    <property type="entry name" value="Ketoacyl_synth_N"/>
</dbReference>
<dbReference type="InterPro" id="IPR049552">
    <property type="entry name" value="PKS_DH_N"/>
</dbReference>
<keyword evidence="1" id="KW-0596">Phosphopantetheine</keyword>
<dbReference type="GO" id="GO:0006633">
    <property type="term" value="P:fatty acid biosynthetic process"/>
    <property type="evidence" value="ECO:0007669"/>
    <property type="project" value="TreeGrafter"/>
</dbReference>
<feature type="domain" description="Ketosynthase family 3 (KS3)" evidence="6">
    <location>
        <begin position="1"/>
        <end position="306"/>
    </location>
</feature>
<dbReference type="InterPro" id="IPR006162">
    <property type="entry name" value="Ppantetheine_attach_site"/>
</dbReference>
<organism evidence="7 8">
    <name type="scientific">Pelagomonas calceolata</name>
    <dbReference type="NCBI Taxonomy" id="35677"/>
    <lineage>
        <taxon>Eukaryota</taxon>
        <taxon>Sar</taxon>
        <taxon>Stramenopiles</taxon>
        <taxon>Ochrophyta</taxon>
        <taxon>Pelagophyceae</taxon>
        <taxon>Pelagomonadales</taxon>
        <taxon>Pelagomonadaceae</taxon>
        <taxon>Pelagomonas</taxon>
    </lineage>
</organism>
<dbReference type="PANTHER" id="PTHR43775">
    <property type="entry name" value="FATTY ACID SYNTHASE"/>
    <property type="match status" value="1"/>
</dbReference>
<dbReference type="SUPFAM" id="SSF47336">
    <property type="entry name" value="ACP-like"/>
    <property type="match status" value="3"/>
</dbReference>
<dbReference type="Pfam" id="PF21089">
    <property type="entry name" value="PKS_DH_N"/>
    <property type="match status" value="1"/>
</dbReference>
<feature type="region of interest" description="Disordered" evidence="4">
    <location>
        <begin position="720"/>
        <end position="742"/>
    </location>
</feature>
<dbReference type="OrthoDB" id="329835at2759"/>
<dbReference type="PROSITE" id="PS00012">
    <property type="entry name" value="PHOSPHOPANTETHEINE"/>
    <property type="match status" value="2"/>
</dbReference>
<dbReference type="SMART" id="SM01294">
    <property type="entry name" value="PKS_PP_betabranch"/>
    <property type="match status" value="2"/>
</dbReference>
<dbReference type="InterPro" id="IPR042104">
    <property type="entry name" value="PKS_dehydratase_sf"/>
</dbReference>
<gene>
    <name evidence="7" type="ORF">PECAL_2P00470</name>
</gene>
<dbReference type="GO" id="GO:0004312">
    <property type="term" value="F:fatty acid synthase activity"/>
    <property type="evidence" value="ECO:0007669"/>
    <property type="project" value="TreeGrafter"/>
</dbReference>
<dbReference type="InterPro" id="IPR020841">
    <property type="entry name" value="PKS_Beta-ketoAc_synthase_dom"/>
</dbReference>
<dbReference type="GO" id="GO:0005886">
    <property type="term" value="C:plasma membrane"/>
    <property type="evidence" value="ECO:0007669"/>
    <property type="project" value="TreeGrafter"/>
</dbReference>
<dbReference type="InterPro" id="IPR036736">
    <property type="entry name" value="ACP-like_sf"/>
</dbReference>
<dbReference type="InterPro" id="IPR050091">
    <property type="entry name" value="PKS_NRPS_Biosynth_Enz"/>
</dbReference>
<dbReference type="SMART" id="SM00826">
    <property type="entry name" value="PKS_DH"/>
    <property type="match status" value="1"/>
</dbReference>
<evidence type="ECO:0000313" key="7">
    <source>
        <dbReference type="EMBL" id="CAH0367050.1"/>
    </source>
</evidence>
<comment type="caution">
    <text evidence="7">The sequence shown here is derived from an EMBL/GenBank/DDBJ whole genome shotgun (WGS) entry which is preliminary data.</text>
</comment>
<dbReference type="Proteomes" id="UP000789595">
    <property type="component" value="Unassembled WGS sequence"/>
</dbReference>
<dbReference type="Pfam" id="PF00109">
    <property type="entry name" value="ketoacyl-synt"/>
    <property type="match status" value="2"/>
</dbReference>
<dbReference type="Gene3D" id="1.10.1200.10">
    <property type="entry name" value="ACP-like"/>
    <property type="match status" value="3"/>
</dbReference>
<evidence type="ECO:0000256" key="1">
    <source>
        <dbReference type="ARBA" id="ARBA00022450"/>
    </source>
</evidence>
<dbReference type="InterPro" id="IPR014031">
    <property type="entry name" value="Ketoacyl_synth_C"/>
</dbReference>
<evidence type="ECO:0000256" key="3">
    <source>
        <dbReference type="ARBA" id="ARBA00022679"/>
    </source>
</evidence>
<protein>
    <recommendedName>
        <fullName evidence="9">Carrier domain-containing protein</fullName>
    </recommendedName>
</protein>
<feature type="domain" description="Ketosynthase family 3 (KS3)" evidence="6">
    <location>
        <begin position="847"/>
        <end position="1158"/>
    </location>
</feature>
<keyword evidence="3" id="KW-0808">Transferase</keyword>
<proteinExistence type="predicted"/>
<feature type="domain" description="Carrier" evidence="5">
    <location>
        <begin position="635"/>
        <end position="709"/>
    </location>
</feature>
<dbReference type="AlphaFoldDB" id="A0A8J2WG51"/>
<dbReference type="Gene3D" id="3.10.129.110">
    <property type="entry name" value="Polyketide synthase dehydratase"/>
    <property type="match status" value="1"/>
</dbReference>
<dbReference type="SMART" id="SM00823">
    <property type="entry name" value="PKS_PP"/>
    <property type="match status" value="3"/>
</dbReference>
<dbReference type="Pfam" id="PF00550">
    <property type="entry name" value="PP-binding"/>
    <property type="match status" value="3"/>
</dbReference>
<dbReference type="InterPro" id="IPR016039">
    <property type="entry name" value="Thiolase-like"/>
</dbReference>
<evidence type="ECO:0000259" key="6">
    <source>
        <dbReference type="PROSITE" id="PS52004"/>
    </source>
</evidence>
<dbReference type="PANTHER" id="PTHR43775:SF37">
    <property type="entry name" value="SI:DKEY-61P9.11"/>
    <property type="match status" value="1"/>
</dbReference>
<feature type="domain" description="Carrier" evidence="5">
    <location>
        <begin position="740"/>
        <end position="814"/>
    </location>
</feature>
<accession>A0A8J2WG51</accession>
<dbReference type="PROSITE" id="PS50075">
    <property type="entry name" value="CARRIER"/>
    <property type="match status" value="3"/>
</dbReference>
<dbReference type="GO" id="GO:0031177">
    <property type="term" value="F:phosphopantetheine binding"/>
    <property type="evidence" value="ECO:0007669"/>
    <property type="project" value="InterPro"/>
</dbReference>